<reference evidence="1 2" key="1">
    <citation type="submission" date="2019-01" db="EMBL/GenBank/DDBJ databases">
        <authorList>
            <person name="Brito A."/>
        </authorList>
    </citation>
    <scope>NUCLEOTIDE SEQUENCE [LARGE SCALE GENOMIC DNA]</scope>
    <source>
        <strain evidence="1">1</strain>
    </source>
</reference>
<evidence type="ECO:0000313" key="2">
    <source>
        <dbReference type="Proteomes" id="UP000320055"/>
    </source>
</evidence>
<sequence>MGVSDFSGIGLESAIAFFWGNNNGSASGRNCITESSFYIDSTMWNAL</sequence>
<accession>A0A563VL99</accession>
<dbReference type="AlphaFoldDB" id="A0A563VL99"/>
<dbReference type="Proteomes" id="UP000320055">
    <property type="component" value="Unassembled WGS sequence"/>
</dbReference>
<dbReference type="EMBL" id="CAACVJ010000039">
    <property type="protein sequence ID" value="VEP12085.1"/>
    <property type="molecule type" value="Genomic_DNA"/>
</dbReference>
<protein>
    <submittedName>
        <fullName evidence="1">Uncharacterized protein</fullName>
    </submittedName>
</protein>
<evidence type="ECO:0000313" key="1">
    <source>
        <dbReference type="EMBL" id="VEP12085.1"/>
    </source>
</evidence>
<gene>
    <name evidence="1" type="ORF">H1P_1330004</name>
</gene>
<keyword evidence="2" id="KW-1185">Reference proteome</keyword>
<proteinExistence type="predicted"/>
<organism evidence="1 2">
    <name type="scientific">Hyella patelloides LEGE 07179</name>
    <dbReference type="NCBI Taxonomy" id="945734"/>
    <lineage>
        <taxon>Bacteria</taxon>
        <taxon>Bacillati</taxon>
        <taxon>Cyanobacteriota</taxon>
        <taxon>Cyanophyceae</taxon>
        <taxon>Pleurocapsales</taxon>
        <taxon>Hyellaceae</taxon>
        <taxon>Hyella</taxon>
    </lineage>
</organism>
<name>A0A563VL99_9CYAN</name>